<organism evidence="1">
    <name type="scientific">Streptomyces sp. W75</name>
    <dbReference type="NCBI Taxonomy" id="1170711"/>
    <lineage>
        <taxon>Bacteria</taxon>
        <taxon>Bacillati</taxon>
        <taxon>Actinomycetota</taxon>
        <taxon>Actinomycetes</taxon>
        <taxon>Kitasatosporales</taxon>
        <taxon>Streptomycetaceae</taxon>
        <taxon>Streptomyces</taxon>
    </lineage>
</organism>
<protein>
    <submittedName>
        <fullName evidence="1">Uncharacterized protein</fullName>
    </submittedName>
</protein>
<gene>
    <name evidence="1" type="ORF">pCQ4.17c</name>
</gene>
<proteinExistence type="predicted"/>
<dbReference type="AlphaFoldDB" id="I0CEC9"/>
<keyword evidence="1" id="KW-0614">Plasmid</keyword>
<geneLocation type="plasmid" evidence="1">
    <name>pCQ4</name>
</geneLocation>
<reference evidence="1" key="1">
    <citation type="submission" date="2011-12" db="EMBL/GenBank/DDBJ databases">
        <title>Complete nucleotide sequence of Streptomyces circular plasmid pCQ4.</title>
        <authorList>
            <person name="Cheng Q."/>
            <person name="Tian X."/>
            <person name="Qin Z."/>
        </authorList>
    </citation>
    <scope>NUCLEOTIDE SEQUENCE</scope>
    <source>
        <strain evidence="1">W75</strain>
        <plasmid evidence="1">pCQ4</plasmid>
    </source>
</reference>
<accession>I0CEC9</accession>
<sequence length="117" mass="12755">MTQRTPAQHADTAAEHIRALNHATQSPQADWEYPGDAYSVVANLSQLAMRLPQAVQQIRQHIETLNVEGHLRSDKDTLDTDVAATLGGLDDAQTAAEQLYAALDRAHQGLGPIAYKE</sequence>
<dbReference type="EMBL" id="JQ340175">
    <property type="protein sequence ID" value="AFH75142.1"/>
    <property type="molecule type" value="Genomic_DNA"/>
</dbReference>
<name>I0CEC9_9ACTN</name>
<dbReference type="RefSeq" id="WP_015060956.1">
    <property type="nucleotide sequence ID" value="NC_019307.1"/>
</dbReference>
<evidence type="ECO:0000313" key="1">
    <source>
        <dbReference type="EMBL" id="AFH75142.1"/>
    </source>
</evidence>